<reference evidence="1" key="1">
    <citation type="submission" date="2022-07" db="EMBL/GenBank/DDBJ databases">
        <title>Genome Sequence of Phlebia brevispora.</title>
        <authorList>
            <person name="Buettner E."/>
        </authorList>
    </citation>
    <scope>NUCLEOTIDE SEQUENCE</scope>
    <source>
        <strain evidence="1">MPL23</strain>
    </source>
</reference>
<keyword evidence="2" id="KW-1185">Reference proteome</keyword>
<organism evidence="1 2">
    <name type="scientific">Phlebia brevispora</name>
    <dbReference type="NCBI Taxonomy" id="194682"/>
    <lineage>
        <taxon>Eukaryota</taxon>
        <taxon>Fungi</taxon>
        <taxon>Dikarya</taxon>
        <taxon>Basidiomycota</taxon>
        <taxon>Agaricomycotina</taxon>
        <taxon>Agaricomycetes</taxon>
        <taxon>Polyporales</taxon>
        <taxon>Meruliaceae</taxon>
        <taxon>Phlebia</taxon>
    </lineage>
</organism>
<protein>
    <submittedName>
        <fullName evidence="1">Uncharacterized protein</fullName>
    </submittedName>
</protein>
<proteinExistence type="predicted"/>
<gene>
    <name evidence="1" type="ORF">NM688_g6241</name>
</gene>
<comment type="caution">
    <text evidence="1">The sequence shown here is derived from an EMBL/GenBank/DDBJ whole genome shotgun (WGS) entry which is preliminary data.</text>
</comment>
<sequence length="835" mass="92588">MESELDAWIAQLSQCKQLTEAEVKRLCDKVRLQIMNDPDKTTTSLSSYAGEENSTREILMEESNVQPVRCPVTVCGDIHGQFHDLSELFRIGGNSPDTNYLFMGDYVDRGYYSVETVTLLVALKLRYRDRVTILRGNHESRQITQVYGFYDECLRKYGNANVWRYFTDLFDYLPLTALIENQIFCLHGGLSPSIDTLDHVRSIDRVQEVPHEGPMCDLLWSDPDDRCGWGISPRGAGYTFGQDISEAFNHNNGLTLVARAHQLVMEGYNWGQDRNVVTIFSAPNYCYRCGNQAAIMEIDEKLSYSFIQFDPAPRAGEPLVSRRVPDYFLSHILAARTVANIIRTSLGPRGLDKILISPDGEITVTNDGATILGQMEVEHQIAKLLVQLSKSQDDEIGDGTTGVVVLAGALLEQSEALLDRGIHPIRIADGFDKACSVAVANLDKISDNVPFSQSDTSNLLKTAMTSLGSKIISMEHQRFAQIAVDAVMSVADLERKDVPFDMIKVDGKVGGSLADTRLIKGVLIDKDMSHPQMPHSVHDAKIAILTCAFEPPRPKTKHKLDITSVEEYNKLREYEKSKFEDMIKRVKDTGANLVICQWGFDDEANHLLMQNELPAVRWVGGPEIELIAIATNGRIVPRFEDLTPEKLGKAGLVRELTFGTTRDKMLVIEECANARTCTVFVRGSNKMIVDEAKRALHDALCAVRNLVVDNRVVYGGGAAEISCSLAVTKAADEIPSIEQYAMRAFASALDAIPLALAENSGLSPIETLTEVKSRQVKEGNSSLGIDCLSKGSNDMKEQFVYDPLIAKRQQYLLATQLVRAILKIDDVIIAGEAED</sequence>
<accession>A0ACC1SI84</accession>
<dbReference type="EMBL" id="JANHOG010001256">
    <property type="protein sequence ID" value="KAJ3540325.1"/>
    <property type="molecule type" value="Genomic_DNA"/>
</dbReference>
<evidence type="ECO:0000313" key="1">
    <source>
        <dbReference type="EMBL" id="KAJ3540325.1"/>
    </source>
</evidence>
<dbReference type="Proteomes" id="UP001148662">
    <property type="component" value="Unassembled WGS sequence"/>
</dbReference>
<name>A0ACC1SI84_9APHY</name>
<evidence type="ECO:0000313" key="2">
    <source>
        <dbReference type="Proteomes" id="UP001148662"/>
    </source>
</evidence>